<dbReference type="SUPFAM" id="SSF56954">
    <property type="entry name" value="Outer membrane efflux proteins (OEP)"/>
    <property type="match status" value="1"/>
</dbReference>
<dbReference type="Gene3D" id="1.20.1600.10">
    <property type="entry name" value="Outer membrane efflux proteins (OEP)"/>
    <property type="match status" value="1"/>
</dbReference>
<keyword evidence="3" id="KW-0813">Transport</keyword>
<keyword evidence="8" id="KW-0175">Coiled coil</keyword>
<comment type="similarity">
    <text evidence="2">Belongs to the outer membrane factor (OMF) (TC 1.B.17) family.</text>
</comment>
<keyword evidence="7" id="KW-0998">Cell outer membrane</keyword>
<proteinExistence type="inferred from homology"/>
<evidence type="ECO:0000256" key="3">
    <source>
        <dbReference type="ARBA" id="ARBA00022448"/>
    </source>
</evidence>
<reference evidence="9 10" key="1">
    <citation type="submission" date="2015-11" db="EMBL/GenBank/DDBJ databases">
        <authorList>
            <person name="Lin W."/>
        </authorList>
    </citation>
    <scope>NUCLEOTIDE SEQUENCE [LARGE SCALE GENOMIC DNA]</scope>
    <source>
        <strain evidence="9 10">HCH-1</strain>
    </source>
</reference>
<feature type="coiled-coil region" evidence="8">
    <location>
        <begin position="380"/>
        <end position="407"/>
    </location>
</feature>
<dbReference type="PANTHER" id="PTHR30026:SF21">
    <property type="entry name" value="SLR1270 PROTEIN"/>
    <property type="match status" value="1"/>
</dbReference>
<keyword evidence="4" id="KW-1134">Transmembrane beta strand</keyword>
<sequence>MSKADILNCKQAHTPGGWSPLTGKMSEENLFRAGLKRLIVAAVVIAVLFNLPAYCETGQKRQAEPAASQILTIDQAVSMAKTTNRAMKNAWLEVQKTEDTLKAAKTAFFPSIEFSASVTRTLKDMKFNLMSDASPSSQLYSGDSSTTAVTIPADTDVSGAVKITQPLSQLYRISVEVEIERKTHEIAAERQRQTRQDIVNGVKKLYYELVQSESTLSAISEAMAFYRELARLLDDQLRQETVLRYEVLEVKAQLAKYEYDEMTIKNTIITMKEQMNELLAREISTPFEVVSVPEPEMVLKEEDFSESTMRALKERPDIRMSELTAMQAEFAKKSKASEYIPDLSLAFSYHTLSNLSVGFTFASVVLTWKQPDWGKTWHELAARKRALQQAENDIEAAREKAVVDINKTKRKFAETRKLLDVRRLNRESAQDKLSTSLNMYKAGSILLKDLLKDQAAMAEADRLCHEAHGAYFSARADLDKALSEE</sequence>
<dbReference type="InterPro" id="IPR051906">
    <property type="entry name" value="TolC-like"/>
</dbReference>
<evidence type="ECO:0000313" key="10">
    <source>
        <dbReference type="Proteomes" id="UP000060487"/>
    </source>
</evidence>
<comment type="subcellular location">
    <subcellularLocation>
        <location evidence="1">Cell outer membrane</location>
    </subcellularLocation>
</comment>
<dbReference type="InterPro" id="IPR003423">
    <property type="entry name" value="OMP_efflux"/>
</dbReference>
<keyword evidence="10" id="KW-1185">Reference proteome</keyword>
<keyword evidence="6" id="KW-0472">Membrane</keyword>
<comment type="caution">
    <text evidence="9">The sequence shown here is derived from an EMBL/GenBank/DDBJ whole genome shotgun (WGS) entry which is preliminary data.</text>
</comment>
<evidence type="ECO:0000256" key="2">
    <source>
        <dbReference type="ARBA" id="ARBA00007613"/>
    </source>
</evidence>
<dbReference type="EMBL" id="LNQR01000018">
    <property type="protein sequence ID" value="KWT92918.1"/>
    <property type="molecule type" value="Genomic_DNA"/>
</dbReference>
<dbReference type="Proteomes" id="UP000060487">
    <property type="component" value="Unassembled WGS sequence"/>
</dbReference>
<keyword evidence="5" id="KW-0812">Transmembrane</keyword>
<dbReference type="PANTHER" id="PTHR30026">
    <property type="entry name" value="OUTER MEMBRANE PROTEIN TOLC"/>
    <property type="match status" value="1"/>
</dbReference>
<accession>A0ABR5SIW7</accession>
<evidence type="ECO:0000256" key="5">
    <source>
        <dbReference type="ARBA" id="ARBA00022692"/>
    </source>
</evidence>
<organism evidence="9 10">
    <name type="scientific">Candidatus Magnetominusculus xianensis</name>
    <dbReference type="NCBI Taxonomy" id="1748249"/>
    <lineage>
        <taxon>Bacteria</taxon>
        <taxon>Pseudomonadati</taxon>
        <taxon>Nitrospirota</taxon>
        <taxon>Nitrospiria</taxon>
        <taxon>Nitrospirales</taxon>
        <taxon>Nitrospiraceae</taxon>
        <taxon>Candidatus Magnetominusculus</taxon>
    </lineage>
</organism>
<evidence type="ECO:0000256" key="7">
    <source>
        <dbReference type="ARBA" id="ARBA00023237"/>
    </source>
</evidence>
<protein>
    <submittedName>
        <fullName evidence="9">Outer membrane protein</fullName>
    </submittedName>
</protein>
<gene>
    <name evidence="9" type="ORF">ASN18_0353</name>
</gene>
<dbReference type="Pfam" id="PF02321">
    <property type="entry name" value="OEP"/>
    <property type="match status" value="2"/>
</dbReference>
<name>A0ABR5SIW7_9BACT</name>
<evidence type="ECO:0000256" key="4">
    <source>
        <dbReference type="ARBA" id="ARBA00022452"/>
    </source>
</evidence>
<evidence type="ECO:0000313" key="9">
    <source>
        <dbReference type="EMBL" id="KWT92918.1"/>
    </source>
</evidence>
<evidence type="ECO:0000256" key="8">
    <source>
        <dbReference type="SAM" id="Coils"/>
    </source>
</evidence>
<evidence type="ECO:0000256" key="6">
    <source>
        <dbReference type="ARBA" id="ARBA00023136"/>
    </source>
</evidence>
<evidence type="ECO:0000256" key="1">
    <source>
        <dbReference type="ARBA" id="ARBA00004442"/>
    </source>
</evidence>